<protein>
    <submittedName>
        <fullName evidence="2">Uncharacterized protein</fullName>
    </submittedName>
</protein>
<evidence type="ECO:0000313" key="3">
    <source>
        <dbReference type="Proteomes" id="UP000305282"/>
    </source>
</evidence>
<accession>A0A4S5ESG8</accession>
<sequence>MRGCVCQAGAGQEHRAGCPADNPTGAGWTPETISPTQAGETGTSTELLPAPELLPVRVRAARVWDVAVGQTPSPWSQAQPPMADLVRYAQQAPWCAEDAESWRRAGRVYQWTLSIPVSLVCYLLAWVVQRPARLGLAGLLVGLVVLAVAR</sequence>
<comment type="caution">
    <text evidence="2">The sequence shown here is derived from an EMBL/GenBank/DDBJ whole genome shotgun (WGS) entry which is preliminary data.</text>
</comment>
<gene>
    <name evidence="2" type="ORF">E7Y31_05830</name>
</gene>
<keyword evidence="1" id="KW-0812">Transmembrane</keyword>
<evidence type="ECO:0000313" key="2">
    <source>
        <dbReference type="EMBL" id="THJ75387.1"/>
    </source>
</evidence>
<feature type="transmembrane region" description="Helical" evidence="1">
    <location>
        <begin position="108"/>
        <end position="126"/>
    </location>
</feature>
<feature type="transmembrane region" description="Helical" evidence="1">
    <location>
        <begin position="132"/>
        <end position="149"/>
    </location>
</feature>
<reference evidence="2 3" key="1">
    <citation type="submission" date="2019-04" db="EMBL/GenBank/DDBJ databases">
        <title>Draft genome sequences for three unisolated Alnus-infective Frankia Sp+ strains, AgTrS, AiOr and AvVan, the first sequenced Frankia strains able to sporulate in-planta.</title>
        <authorList>
            <person name="Bethencourt L."/>
            <person name="Vautrin F."/>
            <person name="Taib N."/>
            <person name="Dubost A."/>
            <person name="Castro-Garcia L."/>
            <person name="Imbaud O."/>
            <person name="Abrouk D."/>
            <person name="Fournier P."/>
            <person name="Briolay J."/>
            <person name="Nguyen A."/>
            <person name="Normand P."/>
            <person name="Fernandez M.P."/>
            <person name="Brochier-Armanet C."/>
            <person name="Herrera-Belaroussi A."/>
        </authorList>
    </citation>
    <scope>NUCLEOTIDE SEQUENCE [LARGE SCALE GENOMIC DNA]</scope>
    <source>
        <strain evidence="2 3">AvVan</strain>
    </source>
</reference>
<proteinExistence type="predicted"/>
<organism evidence="2 3">
    <name type="scientific">Candidatus Frankia alpina</name>
    <dbReference type="NCBI Taxonomy" id="2699483"/>
    <lineage>
        <taxon>Bacteria</taxon>
        <taxon>Bacillati</taxon>
        <taxon>Actinomycetota</taxon>
        <taxon>Actinomycetes</taxon>
        <taxon>Frankiales</taxon>
        <taxon>Frankiaceae</taxon>
        <taxon>Frankia</taxon>
    </lineage>
</organism>
<keyword evidence="1" id="KW-1133">Transmembrane helix</keyword>
<evidence type="ECO:0000256" key="1">
    <source>
        <dbReference type="SAM" id="Phobius"/>
    </source>
</evidence>
<name>A0A4S5ESG8_9ACTN</name>
<dbReference type="Proteomes" id="UP000305282">
    <property type="component" value="Unassembled WGS sequence"/>
</dbReference>
<keyword evidence="3" id="KW-1185">Reference proteome</keyword>
<dbReference type="EMBL" id="SSXH01000086">
    <property type="protein sequence ID" value="THJ75387.1"/>
    <property type="molecule type" value="Genomic_DNA"/>
</dbReference>
<dbReference type="OrthoDB" id="3694640at2"/>
<dbReference type="AlphaFoldDB" id="A0A4S5ESG8"/>
<keyword evidence="1" id="KW-0472">Membrane</keyword>